<reference evidence="1" key="1">
    <citation type="submission" date="2014-09" db="EMBL/GenBank/DDBJ databases">
        <authorList>
            <person name="Magalhaes I.L.F."/>
            <person name="Oliveira U."/>
            <person name="Santos F.R."/>
            <person name="Vidigal T.H.D.A."/>
            <person name="Brescovit A.D."/>
            <person name="Santos A.J."/>
        </authorList>
    </citation>
    <scope>NUCLEOTIDE SEQUENCE</scope>
    <source>
        <tissue evidence="1">Shoot tissue taken approximately 20 cm above the soil surface</tissue>
    </source>
</reference>
<organism evidence="1">
    <name type="scientific">Arundo donax</name>
    <name type="common">Giant reed</name>
    <name type="synonym">Donax arundinaceus</name>
    <dbReference type="NCBI Taxonomy" id="35708"/>
    <lineage>
        <taxon>Eukaryota</taxon>
        <taxon>Viridiplantae</taxon>
        <taxon>Streptophyta</taxon>
        <taxon>Embryophyta</taxon>
        <taxon>Tracheophyta</taxon>
        <taxon>Spermatophyta</taxon>
        <taxon>Magnoliopsida</taxon>
        <taxon>Liliopsida</taxon>
        <taxon>Poales</taxon>
        <taxon>Poaceae</taxon>
        <taxon>PACMAD clade</taxon>
        <taxon>Arundinoideae</taxon>
        <taxon>Arundineae</taxon>
        <taxon>Arundo</taxon>
    </lineage>
</organism>
<protein>
    <submittedName>
        <fullName evidence="1">Uncharacterized protein</fullName>
    </submittedName>
</protein>
<dbReference type="EMBL" id="GBRH01259078">
    <property type="protein sequence ID" value="JAD38817.1"/>
    <property type="molecule type" value="Transcribed_RNA"/>
</dbReference>
<proteinExistence type="predicted"/>
<reference evidence="1" key="2">
    <citation type="journal article" date="2015" name="Data Brief">
        <title>Shoot transcriptome of the giant reed, Arundo donax.</title>
        <authorList>
            <person name="Barrero R.A."/>
            <person name="Guerrero F.D."/>
            <person name="Moolhuijzen P."/>
            <person name="Goolsby J.A."/>
            <person name="Tidwell J."/>
            <person name="Bellgard S.E."/>
            <person name="Bellgard M.I."/>
        </authorList>
    </citation>
    <scope>NUCLEOTIDE SEQUENCE</scope>
    <source>
        <tissue evidence="1">Shoot tissue taken approximately 20 cm above the soil surface</tissue>
    </source>
</reference>
<sequence>MVASGKFSIQLQVLNLLFKFEDCNCQFLGEH</sequence>
<accession>A0A0A8ZVI3</accession>
<dbReference type="AlphaFoldDB" id="A0A0A8ZVI3"/>
<name>A0A0A8ZVI3_ARUDO</name>
<evidence type="ECO:0000313" key="1">
    <source>
        <dbReference type="EMBL" id="JAD38817.1"/>
    </source>
</evidence>